<feature type="domain" description="HTH gntR-type" evidence="4">
    <location>
        <begin position="20"/>
        <end position="89"/>
    </location>
</feature>
<dbReference type="RefSeq" id="WP_165965923.1">
    <property type="nucleotide sequence ID" value="NZ_BAAAHD010000025.1"/>
</dbReference>
<keyword evidence="8" id="KW-1185">Reference proteome</keyword>
<dbReference type="Pfam" id="PF00392">
    <property type="entry name" value="GntR"/>
    <property type="match status" value="1"/>
</dbReference>
<dbReference type="EMBL" id="JACHMV010000001">
    <property type="protein sequence ID" value="MBB4774845.1"/>
    <property type="molecule type" value="Genomic_DNA"/>
</dbReference>
<dbReference type="SUPFAM" id="SSF48008">
    <property type="entry name" value="GntR ligand-binding domain-like"/>
    <property type="match status" value="1"/>
</dbReference>
<dbReference type="Gene3D" id="1.10.10.10">
    <property type="entry name" value="Winged helix-like DNA-binding domain superfamily/Winged helix DNA-binding domain"/>
    <property type="match status" value="1"/>
</dbReference>
<evidence type="ECO:0000256" key="3">
    <source>
        <dbReference type="ARBA" id="ARBA00023163"/>
    </source>
</evidence>
<evidence type="ECO:0000256" key="2">
    <source>
        <dbReference type="ARBA" id="ARBA00023125"/>
    </source>
</evidence>
<evidence type="ECO:0000259" key="4">
    <source>
        <dbReference type="PROSITE" id="PS50949"/>
    </source>
</evidence>
<evidence type="ECO:0000313" key="8">
    <source>
        <dbReference type="Proteomes" id="UP001501427"/>
    </source>
</evidence>
<dbReference type="Proteomes" id="UP000549343">
    <property type="component" value="Unassembled WGS sequence"/>
</dbReference>
<dbReference type="PANTHER" id="PTHR43537">
    <property type="entry name" value="TRANSCRIPTIONAL REGULATOR, GNTR FAMILY"/>
    <property type="match status" value="1"/>
</dbReference>
<dbReference type="InterPro" id="IPR036390">
    <property type="entry name" value="WH_DNA-bd_sf"/>
</dbReference>
<dbReference type="Pfam" id="PF07729">
    <property type="entry name" value="FCD"/>
    <property type="match status" value="1"/>
</dbReference>
<dbReference type="InterPro" id="IPR036388">
    <property type="entry name" value="WH-like_DNA-bd_sf"/>
</dbReference>
<dbReference type="Gene3D" id="1.20.120.530">
    <property type="entry name" value="GntR ligand-binding domain-like"/>
    <property type="match status" value="1"/>
</dbReference>
<dbReference type="GO" id="GO:0003677">
    <property type="term" value="F:DNA binding"/>
    <property type="evidence" value="ECO:0007669"/>
    <property type="project" value="UniProtKB-KW"/>
</dbReference>
<dbReference type="PRINTS" id="PR00035">
    <property type="entry name" value="HTHGNTR"/>
</dbReference>
<evidence type="ECO:0000313" key="7">
    <source>
        <dbReference type="Proteomes" id="UP000549343"/>
    </source>
</evidence>
<reference evidence="5" key="1">
    <citation type="journal article" date="2014" name="Int. J. Syst. Evol. Microbiol.">
        <title>Complete genome of a new Firmicutes species belonging to the dominant human colonic microbiota ('Ruminococcus bicirculans') reveals two chromosomes and a selective capacity to utilize plant glucans.</title>
        <authorList>
            <consortium name="NISC Comparative Sequencing Program"/>
            <person name="Wegmann U."/>
            <person name="Louis P."/>
            <person name="Goesmann A."/>
            <person name="Henrissat B."/>
            <person name="Duncan S.H."/>
            <person name="Flint H.J."/>
        </authorList>
    </citation>
    <scope>NUCLEOTIDE SEQUENCE</scope>
    <source>
        <strain evidence="5">JCM 10667</strain>
    </source>
</reference>
<dbReference type="Proteomes" id="UP001501427">
    <property type="component" value="Unassembled WGS sequence"/>
</dbReference>
<evidence type="ECO:0000313" key="5">
    <source>
        <dbReference type="EMBL" id="GAA0566393.1"/>
    </source>
</evidence>
<dbReference type="InterPro" id="IPR011711">
    <property type="entry name" value="GntR_C"/>
</dbReference>
<evidence type="ECO:0000313" key="6">
    <source>
        <dbReference type="EMBL" id="MBB4774845.1"/>
    </source>
</evidence>
<reference evidence="6 7" key="3">
    <citation type="submission" date="2020-08" db="EMBL/GenBank/DDBJ databases">
        <title>Sequencing the genomes of 1000 actinobacteria strains.</title>
        <authorList>
            <person name="Klenk H.-P."/>
        </authorList>
    </citation>
    <scope>NUCLEOTIDE SEQUENCE [LARGE SCALE GENOMIC DNA]</scope>
    <source>
        <strain evidence="6 7">DSM 44772</strain>
    </source>
</reference>
<dbReference type="PROSITE" id="PS50949">
    <property type="entry name" value="HTH_GNTR"/>
    <property type="match status" value="1"/>
</dbReference>
<reference evidence="5" key="4">
    <citation type="submission" date="2023-12" db="EMBL/GenBank/DDBJ databases">
        <authorList>
            <person name="Sun Q."/>
            <person name="Inoue M."/>
        </authorList>
    </citation>
    <scope>NUCLEOTIDE SEQUENCE</scope>
    <source>
        <strain evidence="5">JCM 10667</strain>
    </source>
</reference>
<name>A0A7W7MYH7_9ACTN</name>
<dbReference type="SMART" id="SM00345">
    <property type="entry name" value="HTH_GNTR"/>
    <property type="match status" value="1"/>
</dbReference>
<dbReference type="EMBL" id="BAAAHD010000025">
    <property type="protein sequence ID" value="GAA0566393.1"/>
    <property type="molecule type" value="Genomic_DNA"/>
</dbReference>
<dbReference type="SUPFAM" id="SSF46785">
    <property type="entry name" value="Winged helix' DNA-binding domain"/>
    <property type="match status" value="1"/>
</dbReference>
<evidence type="ECO:0000256" key="1">
    <source>
        <dbReference type="ARBA" id="ARBA00023015"/>
    </source>
</evidence>
<keyword evidence="2 6" id="KW-0238">DNA-binding</keyword>
<organism evidence="6 7">
    <name type="scientific">Actinomadura livida</name>
    <dbReference type="NCBI Taxonomy" id="79909"/>
    <lineage>
        <taxon>Bacteria</taxon>
        <taxon>Bacillati</taxon>
        <taxon>Actinomycetota</taxon>
        <taxon>Actinomycetes</taxon>
        <taxon>Streptosporangiales</taxon>
        <taxon>Thermomonosporaceae</taxon>
        <taxon>Actinomadura</taxon>
    </lineage>
</organism>
<dbReference type="InterPro" id="IPR008920">
    <property type="entry name" value="TF_FadR/GntR_C"/>
</dbReference>
<proteinExistence type="predicted"/>
<dbReference type="InterPro" id="IPR000524">
    <property type="entry name" value="Tscrpt_reg_HTH_GntR"/>
</dbReference>
<comment type="caution">
    <text evidence="6">The sequence shown here is derived from an EMBL/GenBank/DDBJ whole genome shotgun (WGS) entry which is preliminary data.</text>
</comment>
<dbReference type="AlphaFoldDB" id="A0A7W7MYH7"/>
<accession>A0A7W7MYH7</accession>
<dbReference type="PANTHER" id="PTHR43537:SF5">
    <property type="entry name" value="UXU OPERON TRANSCRIPTIONAL REGULATOR"/>
    <property type="match status" value="1"/>
</dbReference>
<dbReference type="SMART" id="SM00895">
    <property type="entry name" value="FCD"/>
    <property type="match status" value="1"/>
</dbReference>
<keyword evidence="3" id="KW-0804">Transcription</keyword>
<protein>
    <submittedName>
        <fullName evidence="6">DNA-binding FadR family transcriptional regulator</fullName>
    </submittedName>
    <submittedName>
        <fullName evidence="5">FadR/GntR family transcriptional regulator</fullName>
    </submittedName>
</protein>
<sequence length="270" mass="29308">MAPQREVPRISGGPPPLTSLSVAEAVAAQLRARILDGDLTDGSELPTEAVLLEEFQVSRPSLREAFRILETEGLVKVRRGKRGGMVVLHPTHDSAAYHVGLLLHSRKIPLADLATARNMLEPLCAEEAARRRSHVSIGRKLASLCTPDEGELEDGVAFTAMATRFHEELVVAAGNSTLDVLAGILESLWSAQEITWARSAVDEGDYPALKLRREVINAHLRISRAIENGDHVEAVRLTRGHLRAATPFVVSRGGQVRAIDRGGRRGTPRG</sequence>
<dbReference type="CDD" id="cd07377">
    <property type="entry name" value="WHTH_GntR"/>
    <property type="match status" value="1"/>
</dbReference>
<dbReference type="GO" id="GO:0003700">
    <property type="term" value="F:DNA-binding transcription factor activity"/>
    <property type="evidence" value="ECO:0007669"/>
    <property type="project" value="InterPro"/>
</dbReference>
<gene>
    <name evidence="6" type="ORF">F4557_003263</name>
    <name evidence="5" type="ORF">GCM10009546_30920</name>
</gene>
<keyword evidence="1" id="KW-0805">Transcription regulation</keyword>
<reference evidence="8" key="2">
    <citation type="journal article" date="2019" name="Int. J. Syst. Evol. Microbiol.">
        <title>The Global Catalogue of Microorganisms (GCM) 10K type strain sequencing project: providing services to taxonomists for standard genome sequencing and annotation.</title>
        <authorList>
            <consortium name="The Broad Institute Genomics Platform"/>
            <consortium name="The Broad Institute Genome Sequencing Center for Infectious Disease"/>
            <person name="Wu L."/>
            <person name="Ma J."/>
        </authorList>
    </citation>
    <scope>NUCLEOTIDE SEQUENCE [LARGE SCALE GENOMIC DNA]</scope>
    <source>
        <strain evidence="8">JCM 10667</strain>
    </source>
</reference>